<dbReference type="Gene3D" id="3.40.50.12780">
    <property type="entry name" value="N-terminal domain of ligase-like"/>
    <property type="match status" value="1"/>
</dbReference>
<dbReference type="EMBL" id="CP061800">
    <property type="protein sequence ID" value="QTA87119.1"/>
    <property type="molecule type" value="Genomic_DNA"/>
</dbReference>
<accession>A0A975GMW6</accession>
<dbReference type="KEGG" id="dmm:dnm_031470"/>
<evidence type="ECO:0000256" key="2">
    <source>
        <dbReference type="ARBA" id="ARBA00022598"/>
    </source>
</evidence>
<evidence type="ECO:0000259" key="4">
    <source>
        <dbReference type="Pfam" id="PF13193"/>
    </source>
</evidence>
<dbReference type="GO" id="GO:0016877">
    <property type="term" value="F:ligase activity, forming carbon-sulfur bonds"/>
    <property type="evidence" value="ECO:0007669"/>
    <property type="project" value="UniProtKB-ARBA"/>
</dbReference>
<comment type="similarity">
    <text evidence="1">Belongs to the ATP-dependent AMP-binding enzyme family.</text>
</comment>
<protein>
    <submittedName>
        <fullName evidence="5">AMP-binding enzyme domain-containing</fullName>
    </submittedName>
</protein>
<dbReference type="PANTHER" id="PTHR43767">
    <property type="entry name" value="LONG-CHAIN-FATTY-ACID--COA LIGASE"/>
    <property type="match status" value="1"/>
</dbReference>
<keyword evidence="2" id="KW-0436">Ligase</keyword>
<dbReference type="Proteomes" id="UP000663722">
    <property type="component" value="Chromosome"/>
</dbReference>
<dbReference type="InterPro" id="IPR020845">
    <property type="entry name" value="AMP-binding_CS"/>
</dbReference>
<dbReference type="PROSITE" id="PS00455">
    <property type="entry name" value="AMP_BINDING"/>
    <property type="match status" value="1"/>
</dbReference>
<dbReference type="SUPFAM" id="SSF56801">
    <property type="entry name" value="Acetyl-CoA synthetase-like"/>
    <property type="match status" value="1"/>
</dbReference>
<proteinExistence type="inferred from homology"/>
<dbReference type="NCBIfam" id="NF004837">
    <property type="entry name" value="PRK06187.1"/>
    <property type="match status" value="1"/>
</dbReference>
<dbReference type="CDD" id="cd17631">
    <property type="entry name" value="FACL_FadD13-like"/>
    <property type="match status" value="1"/>
</dbReference>
<feature type="domain" description="AMP-binding enzyme C-terminal" evidence="4">
    <location>
        <begin position="426"/>
        <end position="501"/>
    </location>
</feature>
<dbReference type="FunFam" id="3.30.300.30:FF:000008">
    <property type="entry name" value="2,3-dihydroxybenzoate-AMP ligase"/>
    <property type="match status" value="1"/>
</dbReference>
<dbReference type="RefSeq" id="WP_207682454.1">
    <property type="nucleotide sequence ID" value="NZ_CP061800.1"/>
</dbReference>
<sequence>MAMKDMLRMTAHRMPDKTALIMEEKTLTYDQLNCRVNRLAHAMLDLSFQKGDRVAVLTHNCIEYYEIYLALIKIGGVMVPFNNLLREQELHRDFTYIEPRFIFFQAEFADTVDKVMGEIPSLETGICIGDVSSPQHKNYELLFEGQSEDEPDVQVKDDDLMSIFLTSGTTGKPKGVMRTHRHNYLNAHAAAIELSLRPDDRVMLLFPFYHVTFEDRFCHILRGNTIVLRREGGFRAAEALELLSRHRITVCQFVPTMINTLLQEKSFEKYDLSDLRLILYAAAPMPVNLLKESLIRFKNTGFMQFFGQTETGPMTTVLPPEEHIVDTEIGVQRLASCGRSALHFEARMVDENDQEIPRGEVGELTVRGECVTTGYWHLPEETNKLLRGGWLHTGDYAKQDEDGFIYIVDRKNDMIISGGKNIYPREVEEVLYMHPSVLEATVIGIPDNHWGESVKAIVVLKEGMTATDKELIAFCKENLASYKKPSSVDFREALPKSPAGKILKRVLRDDYWREQDRKV</sequence>
<dbReference type="InterPro" id="IPR025110">
    <property type="entry name" value="AMP-bd_C"/>
</dbReference>
<dbReference type="Pfam" id="PF00501">
    <property type="entry name" value="AMP-binding"/>
    <property type="match status" value="1"/>
</dbReference>
<dbReference type="AlphaFoldDB" id="A0A975GMW6"/>
<name>A0A975GMW6_9BACT</name>
<evidence type="ECO:0000313" key="5">
    <source>
        <dbReference type="EMBL" id="QTA87119.1"/>
    </source>
</evidence>
<organism evidence="5 6">
    <name type="scientific">Desulfonema magnum</name>
    <dbReference type="NCBI Taxonomy" id="45655"/>
    <lineage>
        <taxon>Bacteria</taxon>
        <taxon>Pseudomonadati</taxon>
        <taxon>Thermodesulfobacteriota</taxon>
        <taxon>Desulfobacteria</taxon>
        <taxon>Desulfobacterales</taxon>
        <taxon>Desulfococcaceae</taxon>
        <taxon>Desulfonema</taxon>
    </lineage>
</organism>
<dbReference type="InterPro" id="IPR042099">
    <property type="entry name" value="ANL_N_sf"/>
</dbReference>
<evidence type="ECO:0000259" key="3">
    <source>
        <dbReference type="Pfam" id="PF00501"/>
    </source>
</evidence>
<dbReference type="InterPro" id="IPR045851">
    <property type="entry name" value="AMP-bd_C_sf"/>
</dbReference>
<feature type="domain" description="AMP-dependent synthetase/ligase" evidence="3">
    <location>
        <begin position="9"/>
        <end position="376"/>
    </location>
</feature>
<dbReference type="InterPro" id="IPR050237">
    <property type="entry name" value="ATP-dep_AMP-bd_enzyme"/>
</dbReference>
<evidence type="ECO:0000313" key="6">
    <source>
        <dbReference type="Proteomes" id="UP000663722"/>
    </source>
</evidence>
<dbReference type="Gene3D" id="3.30.300.30">
    <property type="match status" value="1"/>
</dbReference>
<gene>
    <name evidence="5" type="ORF">dnm_031470</name>
</gene>
<evidence type="ECO:0000256" key="1">
    <source>
        <dbReference type="ARBA" id="ARBA00006432"/>
    </source>
</evidence>
<dbReference type="PANTHER" id="PTHR43767:SF7">
    <property type="entry name" value="MEDIUM_LONG-CHAIN-FATTY-ACID--COA LIGASE FADD8"/>
    <property type="match status" value="1"/>
</dbReference>
<reference evidence="5" key="1">
    <citation type="journal article" date="2021" name="Microb. Physiol.">
        <title>Proteogenomic Insights into the Physiology of Marine, Sulfate-Reducing, Filamentous Desulfonema limicola and Desulfonema magnum.</title>
        <authorList>
            <person name="Schnaars V."/>
            <person name="Wohlbrand L."/>
            <person name="Scheve S."/>
            <person name="Hinrichs C."/>
            <person name="Reinhardt R."/>
            <person name="Rabus R."/>
        </authorList>
    </citation>
    <scope>NUCLEOTIDE SEQUENCE</scope>
    <source>
        <strain evidence="5">4be13</strain>
    </source>
</reference>
<dbReference type="Pfam" id="PF13193">
    <property type="entry name" value="AMP-binding_C"/>
    <property type="match status" value="1"/>
</dbReference>
<keyword evidence="6" id="KW-1185">Reference proteome</keyword>
<dbReference type="InterPro" id="IPR000873">
    <property type="entry name" value="AMP-dep_synth/lig_dom"/>
</dbReference>